<accession>A0A482XR43</accession>
<dbReference type="GO" id="GO:0006508">
    <property type="term" value="P:proteolysis"/>
    <property type="evidence" value="ECO:0007669"/>
    <property type="project" value="InterPro"/>
</dbReference>
<comment type="caution">
    <text evidence="1">The sequence shown here is derived from an EMBL/GenBank/DDBJ whole genome shotgun (WGS) entry which is preliminary data.</text>
</comment>
<dbReference type="GO" id="GO:0004176">
    <property type="term" value="F:ATP-dependent peptidase activity"/>
    <property type="evidence" value="ECO:0007669"/>
    <property type="project" value="InterPro"/>
</dbReference>
<dbReference type="EMBL" id="QKKF02002798">
    <property type="protein sequence ID" value="RZF48144.1"/>
    <property type="molecule type" value="Genomic_DNA"/>
</dbReference>
<gene>
    <name evidence="1" type="ORF">LSTR_LSTR016055</name>
</gene>
<dbReference type="GO" id="GO:0005524">
    <property type="term" value="F:ATP binding"/>
    <property type="evidence" value="ECO:0007669"/>
    <property type="project" value="InterPro"/>
</dbReference>
<name>A0A482XR43_LAOST</name>
<dbReference type="GO" id="GO:0004222">
    <property type="term" value="F:metalloendopeptidase activity"/>
    <property type="evidence" value="ECO:0007669"/>
    <property type="project" value="InterPro"/>
</dbReference>
<dbReference type="AlphaFoldDB" id="A0A482XR43"/>
<evidence type="ECO:0000313" key="2">
    <source>
        <dbReference type="Proteomes" id="UP000291343"/>
    </source>
</evidence>
<dbReference type="SUPFAM" id="SSF140990">
    <property type="entry name" value="FtsH protease domain-like"/>
    <property type="match status" value="1"/>
</dbReference>
<dbReference type="SMR" id="A0A482XR43"/>
<proteinExistence type="predicted"/>
<dbReference type="InterPro" id="IPR037219">
    <property type="entry name" value="Peptidase_M41-like"/>
</dbReference>
<organism evidence="1 2">
    <name type="scientific">Laodelphax striatellus</name>
    <name type="common">Small brown planthopper</name>
    <name type="synonym">Delphax striatella</name>
    <dbReference type="NCBI Taxonomy" id="195883"/>
    <lineage>
        <taxon>Eukaryota</taxon>
        <taxon>Metazoa</taxon>
        <taxon>Ecdysozoa</taxon>
        <taxon>Arthropoda</taxon>
        <taxon>Hexapoda</taxon>
        <taxon>Insecta</taxon>
        <taxon>Pterygota</taxon>
        <taxon>Neoptera</taxon>
        <taxon>Paraneoptera</taxon>
        <taxon>Hemiptera</taxon>
        <taxon>Auchenorrhyncha</taxon>
        <taxon>Fulgoroidea</taxon>
        <taxon>Delphacidae</taxon>
        <taxon>Criomorphinae</taxon>
        <taxon>Laodelphax</taxon>
    </lineage>
</organism>
<protein>
    <submittedName>
        <fullName evidence="1">Uncharacterized protein</fullName>
    </submittedName>
</protein>
<evidence type="ECO:0000313" key="1">
    <source>
        <dbReference type="EMBL" id="RZF48144.1"/>
    </source>
</evidence>
<dbReference type="Gene3D" id="1.20.58.760">
    <property type="entry name" value="Peptidase M41"/>
    <property type="match status" value="1"/>
</dbReference>
<reference evidence="1 2" key="1">
    <citation type="journal article" date="2017" name="Gigascience">
        <title>Genome sequence of the small brown planthopper, Laodelphax striatellus.</title>
        <authorList>
            <person name="Zhu J."/>
            <person name="Jiang F."/>
            <person name="Wang X."/>
            <person name="Yang P."/>
            <person name="Bao Y."/>
            <person name="Zhao W."/>
            <person name="Wang W."/>
            <person name="Lu H."/>
            <person name="Wang Q."/>
            <person name="Cui N."/>
            <person name="Li J."/>
            <person name="Chen X."/>
            <person name="Luo L."/>
            <person name="Yu J."/>
            <person name="Kang L."/>
            <person name="Cui F."/>
        </authorList>
    </citation>
    <scope>NUCLEOTIDE SEQUENCE [LARGE SCALE GENOMIC DNA]</scope>
    <source>
        <strain evidence="1">Lst14</strain>
    </source>
</reference>
<keyword evidence="2" id="KW-1185">Reference proteome</keyword>
<dbReference type="InParanoid" id="A0A482XR43"/>
<dbReference type="Proteomes" id="UP000291343">
    <property type="component" value="Unassembled WGS sequence"/>
</dbReference>
<sequence>MNSEGLVLVCEDRNSKRPYSKRFAATMEIEEQKIVSTAYQRTCDILSTNKDKLEAVRLFYTLLVESRS</sequence>